<dbReference type="OrthoDB" id="2200000at2"/>
<name>A0A0R2FBM0_9LACO</name>
<evidence type="ECO:0000313" key="2">
    <source>
        <dbReference type="Proteomes" id="UP000050865"/>
    </source>
</evidence>
<comment type="caution">
    <text evidence="1">The sequence shown here is derived from an EMBL/GenBank/DDBJ whole genome shotgun (WGS) entry which is preliminary data.</text>
</comment>
<reference evidence="1 2" key="1">
    <citation type="journal article" date="2015" name="Genome Announc.">
        <title>Expanding the biotechnology potential of lactobacilli through comparative genomics of 213 strains and associated genera.</title>
        <authorList>
            <person name="Sun Z."/>
            <person name="Harris H.M."/>
            <person name="McCann A."/>
            <person name="Guo C."/>
            <person name="Argimon S."/>
            <person name="Zhang W."/>
            <person name="Yang X."/>
            <person name="Jeffery I.B."/>
            <person name="Cooney J.C."/>
            <person name="Kagawa T.F."/>
            <person name="Liu W."/>
            <person name="Song Y."/>
            <person name="Salvetti E."/>
            <person name="Wrobel A."/>
            <person name="Rasinkangas P."/>
            <person name="Parkhill J."/>
            <person name="Rea M.C."/>
            <person name="O'Sullivan O."/>
            <person name="Ritari J."/>
            <person name="Douillard F.P."/>
            <person name="Paul Ross R."/>
            <person name="Yang R."/>
            <person name="Briner A.E."/>
            <person name="Felis G.E."/>
            <person name="de Vos W.M."/>
            <person name="Barrangou R."/>
            <person name="Klaenhammer T.R."/>
            <person name="Caufield P.W."/>
            <person name="Cui Y."/>
            <person name="Zhang H."/>
            <person name="O'Toole P.W."/>
        </authorList>
    </citation>
    <scope>NUCLEOTIDE SEQUENCE [LARGE SCALE GENOMIC DNA]</scope>
    <source>
        <strain evidence="1 2">DSM 22697</strain>
    </source>
</reference>
<protein>
    <submittedName>
        <fullName evidence="1">Uncharacterized protein</fullName>
    </submittedName>
</protein>
<dbReference type="AlphaFoldDB" id="A0A0R2FBM0"/>
<sequence>MAEETIFFNPGDAIASDYDFQAARRSAEIFKVDHASTKGLIVAKDGKGRFDVFYEGTNSDPNAGKEKPTQYTILARL</sequence>
<gene>
    <name evidence="1" type="ORF">FC75_GL002213</name>
</gene>
<organism evidence="1 2">
    <name type="scientific">Lacticaseibacillus camelliae DSM 22697 = JCM 13995</name>
    <dbReference type="NCBI Taxonomy" id="1423730"/>
    <lineage>
        <taxon>Bacteria</taxon>
        <taxon>Bacillati</taxon>
        <taxon>Bacillota</taxon>
        <taxon>Bacilli</taxon>
        <taxon>Lactobacillales</taxon>
        <taxon>Lactobacillaceae</taxon>
        <taxon>Lacticaseibacillus</taxon>
    </lineage>
</organism>
<dbReference type="STRING" id="1423730.FC75_GL002213"/>
<accession>A0A0R2FBM0</accession>
<dbReference type="EMBL" id="AYZJ01000003">
    <property type="protein sequence ID" value="KRN25857.1"/>
    <property type="molecule type" value="Genomic_DNA"/>
</dbReference>
<dbReference type="RefSeq" id="WP_054665227.1">
    <property type="nucleotide sequence ID" value="NZ_AYZJ01000003.1"/>
</dbReference>
<proteinExistence type="predicted"/>
<evidence type="ECO:0000313" key="1">
    <source>
        <dbReference type="EMBL" id="KRN25857.1"/>
    </source>
</evidence>
<keyword evidence="2" id="KW-1185">Reference proteome</keyword>
<dbReference type="Proteomes" id="UP000050865">
    <property type="component" value="Unassembled WGS sequence"/>
</dbReference>
<dbReference type="PATRIC" id="fig|1423730.4.peg.2301"/>